<evidence type="ECO:0000313" key="2">
    <source>
        <dbReference type="Proteomes" id="UP000465810"/>
    </source>
</evidence>
<dbReference type="RefSeq" id="WP_160987021.1">
    <property type="nucleotide sequence ID" value="NZ_WVTD01000017.1"/>
</dbReference>
<keyword evidence="2" id="KW-1185">Reference proteome</keyword>
<name>A0A7X4K908_9SPHN</name>
<evidence type="ECO:0000313" key="1">
    <source>
        <dbReference type="EMBL" id="MYL99577.1"/>
    </source>
</evidence>
<dbReference type="EMBL" id="WVTD01000017">
    <property type="protein sequence ID" value="MYL99577.1"/>
    <property type="molecule type" value="Genomic_DNA"/>
</dbReference>
<sequence>MTPAVARLKLAVVQAISRNGGKDSAALTAKRQPSTVGRWHNRNDDVFPPVECAFELDQLCMVLGDAPPILSAMAAELGHVVHRLPSVATSTMNPNDALVAAMAEFGDIAAAIQAAHRDGKVCDQDCSEITRQIDEAQASLARLRALYCAAAGA</sequence>
<dbReference type="Pfam" id="PF06892">
    <property type="entry name" value="Phage_CP76"/>
    <property type="match status" value="1"/>
</dbReference>
<comment type="caution">
    <text evidence="1">The sequence shown here is derived from an EMBL/GenBank/DDBJ whole genome shotgun (WGS) entry which is preliminary data.</text>
</comment>
<dbReference type="AlphaFoldDB" id="A0A7X4K908"/>
<gene>
    <name evidence="1" type="ORF">GR702_17590</name>
</gene>
<proteinExistence type="predicted"/>
<dbReference type="Proteomes" id="UP000465810">
    <property type="component" value="Unassembled WGS sequence"/>
</dbReference>
<reference evidence="1 2" key="1">
    <citation type="submission" date="2019-12" db="EMBL/GenBank/DDBJ databases">
        <authorList>
            <person name="Feng G."/>
            <person name="Zhu H."/>
        </authorList>
    </citation>
    <scope>NUCLEOTIDE SEQUENCE [LARGE SCALE GENOMIC DNA]</scope>
    <source>
        <strain evidence="1 2">FGD1</strain>
    </source>
</reference>
<protein>
    <submittedName>
        <fullName evidence="1">Uncharacterized protein</fullName>
    </submittedName>
</protein>
<organism evidence="1 2">
    <name type="scientific">Novosphingobium silvae</name>
    <dbReference type="NCBI Taxonomy" id="2692619"/>
    <lineage>
        <taxon>Bacteria</taxon>
        <taxon>Pseudomonadati</taxon>
        <taxon>Pseudomonadota</taxon>
        <taxon>Alphaproteobacteria</taxon>
        <taxon>Sphingomonadales</taxon>
        <taxon>Sphingomonadaceae</taxon>
        <taxon>Novosphingobium</taxon>
    </lineage>
</organism>
<dbReference type="GO" id="GO:0003677">
    <property type="term" value="F:DNA binding"/>
    <property type="evidence" value="ECO:0007669"/>
    <property type="project" value="InterPro"/>
</dbReference>
<dbReference type="InterPro" id="IPR009679">
    <property type="entry name" value="Phage_186_CII-like"/>
</dbReference>
<accession>A0A7X4K908</accession>